<dbReference type="PANTHER" id="PTHR43439:SF2">
    <property type="entry name" value="ENZYME, PUTATIVE (JCVI)-RELATED"/>
    <property type="match status" value="1"/>
</dbReference>
<dbReference type="AlphaFoldDB" id="A0A2H4S6R1"/>
<sequence>MPAALVLHSAPDSLTSNGIKPVPRTQSSIISTETDANDDDNLSLRTVDGLIRQRARMHPDAHVVSYPSSGIEFVDYTIQQLDVFAWRVSKHFESRLPVRSSSDEKPAVVALLGPSNLEYLITKLAIIKLGHSALLLSTRIPQPAIESILNVTGSLTILADARYIELAGQVRRSMPAVQVMEIPKRDVFEFPIDAHGNTRLDSHLNPEVEKDNIAFIIHSSGSTGLPKPIYQSQKACLANYATSMEMKAFITLPLFHNHGICNLFRAIWCLKPIYLYNADLPLTQDYLVRIMRKHTFEIFYGVPYALKLLSESEEGIQLLQMLKIVMYGGSACPDDLGNMLVNHGVNLVGHYGATEVGQLMTSFRPPGDKDWNYVRESEKLSPFLRWVPQGNNLFECIVRDGWPAKVQSNRPDGSYATRDLFEPHPTITKAWKYIARLDDTLVLVNGEKFNPVAMEGQIRSDRNVAEAVVFGAGRPNLGVLVVPAPRLAGKSNEEILEAVWPTIDQANKSVDSFGRISKNMVRLLPTDCSYPRTDKGSIIRQAFCKAFKAEIDETYDAQDVGTGELKTLELAQMRQFLHGLLSSTTSDQTKFEDDTDFFLLGLDSLQAIQLRSEILRTVELGGGKLGQNVVFENPSIDKLATFLDSLRRGEDAASTAVETEMQALIDKYGDIGATPASSVVVTGATGSLGAHVVTTLASNPEITTIFCLVRAPTKSQALIRVKESLIQRCLYHSLSLTSRHKIVALPCDLSDPKLGLSAQDYQAVAQDLRCIIHCAWSVNFNMHLSSFEKGDIAGVNHLLALVKASPTRASMNFCSSVSSCSRATQSPVPESLPDLAWAQGMGYAQSKSVAEHVCARAAAAGIPARVLRVGQIVGDTKHGVWNAQEAVPMMMQTAVTVGALPRLAETPSWLPVDTVAEAVVDMSLSDKKCDFANITHHKTFSWTDDLLPALRLAGLQFDEVGPKEWVSRLRASNPDPKANPPIKLVDFFASKYDTGEFAPSKTFATDVARSLAPALANAPVLEPGFVKLFVRYFLDNCWGSEAEEQKAVKTAIFMAGPCGSGKTTTGASIASWLGVPFVEGDALHTRAAVDMMRAHTALSDNDRKGWLGRVCSHARETVCELDYSAVIVSCSALKASYRAHIRETLGRDGVRAVFVDLQAGRDVLMKRMEARKGHYMGAQMVDGQLEVYEAAGQDEMDVLPVDAEADQEEVVDEVKWILNKVVGLPGGDFIC</sequence>
<gene>
    <name evidence="14" type="ORF">A9K55_002455</name>
</gene>
<dbReference type="PROSITE" id="PS00455">
    <property type="entry name" value="AMP_BINDING"/>
    <property type="match status" value="1"/>
</dbReference>
<dbReference type="InterPro" id="IPR006001">
    <property type="entry name" value="Therm_gnt_kin"/>
</dbReference>
<dbReference type="GO" id="GO:0005975">
    <property type="term" value="P:carbohydrate metabolic process"/>
    <property type="evidence" value="ECO:0007669"/>
    <property type="project" value="InterPro"/>
</dbReference>
<dbReference type="VEuPathDB" id="FungiDB:CCM_05078"/>
<keyword evidence="7" id="KW-0547">Nucleotide-binding</keyword>
<dbReference type="UniPathway" id="UPA00792"/>
<dbReference type="NCBIfam" id="TIGR01313">
    <property type="entry name" value="therm_gnt_kin"/>
    <property type="match status" value="1"/>
</dbReference>
<dbReference type="Pfam" id="PF23562">
    <property type="entry name" value="AMP-binding_C_3"/>
    <property type="match status" value="1"/>
</dbReference>
<evidence type="ECO:0000256" key="11">
    <source>
        <dbReference type="ARBA" id="ARBA00029835"/>
    </source>
</evidence>
<dbReference type="PROSITE" id="PS50075">
    <property type="entry name" value="CARRIER"/>
    <property type="match status" value="1"/>
</dbReference>
<dbReference type="Gene3D" id="3.40.50.720">
    <property type="entry name" value="NAD(P)-binding Rossmann-like Domain"/>
    <property type="match status" value="1"/>
</dbReference>
<dbReference type="InterPro" id="IPR027417">
    <property type="entry name" value="P-loop_NTPase"/>
</dbReference>
<dbReference type="PROSITE" id="PS00012">
    <property type="entry name" value="PHOSPHOPANTETHEINE"/>
    <property type="match status" value="1"/>
</dbReference>
<dbReference type="SUPFAM" id="SSF51735">
    <property type="entry name" value="NAD(P)-binding Rossmann-fold domains"/>
    <property type="match status" value="1"/>
</dbReference>
<keyword evidence="10" id="KW-0521">NADP</keyword>
<evidence type="ECO:0000313" key="14">
    <source>
        <dbReference type="EMBL" id="ATY58813.1"/>
    </source>
</evidence>
<name>A0A2H4S6R1_CORMI</name>
<comment type="pathway">
    <text evidence="1">Carbohydrate acid metabolism; D-gluconate degradation.</text>
</comment>
<dbReference type="Proteomes" id="UP000323067">
    <property type="component" value="Chromosome iv"/>
</dbReference>
<dbReference type="EMBL" id="CP023322">
    <property type="protein sequence ID" value="ATY58813.1"/>
    <property type="molecule type" value="Genomic_DNA"/>
</dbReference>
<dbReference type="Gene3D" id="3.40.50.300">
    <property type="entry name" value="P-loop containing nucleotide triphosphate hydrolases"/>
    <property type="match status" value="1"/>
</dbReference>
<dbReference type="InterPro" id="IPR009081">
    <property type="entry name" value="PP-bd_ACP"/>
</dbReference>
<dbReference type="Pfam" id="PF00550">
    <property type="entry name" value="PP-binding"/>
    <property type="match status" value="1"/>
</dbReference>
<reference evidence="14 15" key="1">
    <citation type="journal article" date="2017" name="BMC Genomics">
        <title>Chromosome level assembly and secondary metabolite potential of the parasitic fungus Cordyceps militaris.</title>
        <authorList>
            <person name="Kramer G.J."/>
            <person name="Nodwell J.R."/>
        </authorList>
    </citation>
    <scope>NUCLEOTIDE SEQUENCE [LARGE SCALE GENOMIC DNA]</scope>
    <source>
        <strain evidence="14 15">ATCC 34164</strain>
    </source>
</reference>
<dbReference type="GO" id="GO:0031177">
    <property type="term" value="F:phosphopantetheine binding"/>
    <property type="evidence" value="ECO:0007669"/>
    <property type="project" value="InterPro"/>
</dbReference>
<evidence type="ECO:0000256" key="7">
    <source>
        <dbReference type="ARBA" id="ARBA00022741"/>
    </source>
</evidence>
<evidence type="ECO:0000256" key="2">
    <source>
        <dbReference type="ARBA" id="ARBA00008420"/>
    </source>
</evidence>
<dbReference type="InterPro" id="IPR020806">
    <property type="entry name" value="PKS_PP-bd"/>
</dbReference>
<dbReference type="Gene3D" id="3.40.50.12780">
    <property type="entry name" value="N-terminal domain of ligase-like"/>
    <property type="match status" value="1"/>
</dbReference>
<keyword evidence="4" id="KW-0596">Phosphopantetheine</keyword>
<feature type="domain" description="Carrier" evidence="13">
    <location>
        <begin position="564"/>
        <end position="647"/>
    </location>
</feature>
<dbReference type="InterPro" id="IPR036291">
    <property type="entry name" value="NAD(P)-bd_dom_sf"/>
</dbReference>
<evidence type="ECO:0000256" key="12">
    <source>
        <dbReference type="ARBA" id="ARBA00048090"/>
    </source>
</evidence>
<evidence type="ECO:0000256" key="8">
    <source>
        <dbReference type="ARBA" id="ARBA00022777"/>
    </source>
</evidence>
<evidence type="ECO:0000313" key="15">
    <source>
        <dbReference type="Proteomes" id="UP000323067"/>
    </source>
</evidence>
<dbReference type="SUPFAM" id="SSF47336">
    <property type="entry name" value="ACP-like"/>
    <property type="match status" value="1"/>
</dbReference>
<keyword evidence="8" id="KW-0418">Kinase</keyword>
<dbReference type="SUPFAM" id="SSF52540">
    <property type="entry name" value="P-loop containing nucleoside triphosphate hydrolases"/>
    <property type="match status" value="1"/>
</dbReference>
<dbReference type="InterPro" id="IPR013120">
    <property type="entry name" value="FAR_NAD-bd"/>
</dbReference>
<dbReference type="VEuPathDB" id="FungiDB:A9K55_002455"/>
<comment type="catalytic activity">
    <reaction evidence="12">
        <text>D-gluconate + ATP = 6-phospho-D-gluconate + ADP + H(+)</text>
        <dbReference type="Rhea" id="RHEA:19433"/>
        <dbReference type="ChEBI" id="CHEBI:15378"/>
        <dbReference type="ChEBI" id="CHEBI:18391"/>
        <dbReference type="ChEBI" id="CHEBI:30616"/>
        <dbReference type="ChEBI" id="CHEBI:58759"/>
        <dbReference type="ChEBI" id="CHEBI:456216"/>
        <dbReference type="EC" id="2.7.1.12"/>
    </reaction>
</comment>
<evidence type="ECO:0000256" key="4">
    <source>
        <dbReference type="ARBA" id="ARBA00022450"/>
    </source>
</evidence>
<dbReference type="InterPro" id="IPR042099">
    <property type="entry name" value="ANL_N_sf"/>
</dbReference>
<dbReference type="InterPro" id="IPR020845">
    <property type="entry name" value="AMP-binding_CS"/>
</dbReference>
<dbReference type="InterPro" id="IPR000873">
    <property type="entry name" value="AMP-dep_synth/lig_dom"/>
</dbReference>
<dbReference type="InterPro" id="IPR036736">
    <property type="entry name" value="ACP-like_sf"/>
</dbReference>
<dbReference type="GO" id="GO:0005524">
    <property type="term" value="F:ATP binding"/>
    <property type="evidence" value="ECO:0007669"/>
    <property type="project" value="UniProtKB-KW"/>
</dbReference>
<keyword evidence="9" id="KW-0067">ATP-binding</keyword>
<proteinExistence type="inferred from homology"/>
<evidence type="ECO:0000256" key="10">
    <source>
        <dbReference type="ARBA" id="ARBA00022857"/>
    </source>
</evidence>
<dbReference type="Pfam" id="PF07993">
    <property type="entry name" value="NAD_binding_4"/>
    <property type="match status" value="1"/>
</dbReference>
<dbReference type="SMART" id="SM00823">
    <property type="entry name" value="PKS_PP"/>
    <property type="match status" value="1"/>
</dbReference>
<protein>
    <recommendedName>
        <fullName evidence="3">gluconokinase</fullName>
        <ecNumber evidence="3">2.7.1.12</ecNumber>
    </recommendedName>
    <alternativeName>
        <fullName evidence="11">Gluconate kinase</fullName>
    </alternativeName>
</protein>
<evidence type="ECO:0000256" key="9">
    <source>
        <dbReference type="ARBA" id="ARBA00022840"/>
    </source>
</evidence>
<dbReference type="InterPro" id="IPR051414">
    <property type="entry name" value="Adenylate-forming_Reductase"/>
</dbReference>
<dbReference type="OrthoDB" id="429813at2759"/>
<organism evidence="14 15">
    <name type="scientific">Cordyceps militaris</name>
    <name type="common">Caterpillar fungus</name>
    <name type="synonym">Clavaria militaris</name>
    <dbReference type="NCBI Taxonomy" id="73501"/>
    <lineage>
        <taxon>Eukaryota</taxon>
        <taxon>Fungi</taxon>
        <taxon>Dikarya</taxon>
        <taxon>Ascomycota</taxon>
        <taxon>Pezizomycotina</taxon>
        <taxon>Sordariomycetes</taxon>
        <taxon>Hypocreomycetidae</taxon>
        <taxon>Hypocreales</taxon>
        <taxon>Cordycipitaceae</taxon>
        <taxon>Cordyceps</taxon>
    </lineage>
</organism>
<keyword evidence="6" id="KW-0808">Transferase</keyword>
<dbReference type="Gene3D" id="1.10.1200.10">
    <property type="entry name" value="ACP-like"/>
    <property type="match status" value="1"/>
</dbReference>
<keyword evidence="5" id="KW-0597">Phosphoprotein</keyword>
<dbReference type="Pfam" id="PF13671">
    <property type="entry name" value="AAA_33"/>
    <property type="match status" value="1"/>
</dbReference>
<dbReference type="PANTHER" id="PTHR43439">
    <property type="entry name" value="PHENYLACETATE-COENZYME A LIGASE"/>
    <property type="match status" value="1"/>
</dbReference>
<evidence type="ECO:0000256" key="5">
    <source>
        <dbReference type="ARBA" id="ARBA00022553"/>
    </source>
</evidence>
<evidence type="ECO:0000256" key="6">
    <source>
        <dbReference type="ARBA" id="ARBA00022679"/>
    </source>
</evidence>
<dbReference type="EC" id="2.7.1.12" evidence="3"/>
<dbReference type="InterPro" id="IPR006162">
    <property type="entry name" value="Ppantetheine_attach_site"/>
</dbReference>
<comment type="similarity">
    <text evidence="2">Belongs to the gluconokinase GntK/GntV family.</text>
</comment>
<evidence type="ECO:0000259" key="13">
    <source>
        <dbReference type="PROSITE" id="PS50075"/>
    </source>
</evidence>
<dbReference type="SUPFAM" id="SSF56801">
    <property type="entry name" value="Acetyl-CoA synthetase-like"/>
    <property type="match status" value="1"/>
</dbReference>
<dbReference type="GO" id="GO:0046316">
    <property type="term" value="F:gluconokinase activity"/>
    <property type="evidence" value="ECO:0007669"/>
    <property type="project" value="UniProtKB-EC"/>
</dbReference>
<dbReference type="CDD" id="cd02021">
    <property type="entry name" value="GntK"/>
    <property type="match status" value="1"/>
</dbReference>
<dbReference type="Pfam" id="PF00501">
    <property type="entry name" value="AMP-binding"/>
    <property type="match status" value="1"/>
</dbReference>
<evidence type="ECO:0000256" key="3">
    <source>
        <dbReference type="ARBA" id="ARBA00012054"/>
    </source>
</evidence>
<accession>A0A2H4S6R1</accession>
<evidence type="ECO:0000256" key="1">
    <source>
        <dbReference type="ARBA" id="ARBA00004875"/>
    </source>
</evidence>